<evidence type="ECO:0000256" key="5">
    <source>
        <dbReference type="ARBA" id="ARBA00023002"/>
    </source>
</evidence>
<dbReference type="PANTHER" id="PTHR43884:SF12">
    <property type="entry name" value="ISOVALERYL-COA DEHYDROGENASE, MITOCHONDRIAL-RELATED"/>
    <property type="match status" value="1"/>
</dbReference>
<evidence type="ECO:0000256" key="2">
    <source>
        <dbReference type="ARBA" id="ARBA00009347"/>
    </source>
</evidence>
<evidence type="ECO:0000256" key="3">
    <source>
        <dbReference type="ARBA" id="ARBA00022630"/>
    </source>
</evidence>
<dbReference type="GO" id="GO:0003995">
    <property type="term" value="F:acyl-CoA dehydrogenase activity"/>
    <property type="evidence" value="ECO:0007669"/>
    <property type="project" value="InterPro"/>
</dbReference>
<dbReference type="InterPro" id="IPR037069">
    <property type="entry name" value="AcylCoA_DH/ox_N_sf"/>
</dbReference>
<dbReference type="Proteomes" id="UP000230750">
    <property type="component" value="Unassembled WGS sequence"/>
</dbReference>
<organism evidence="10 11">
    <name type="scientific">Stichopus japonicus</name>
    <name type="common">Sea cucumber</name>
    <dbReference type="NCBI Taxonomy" id="307972"/>
    <lineage>
        <taxon>Eukaryota</taxon>
        <taxon>Metazoa</taxon>
        <taxon>Echinodermata</taxon>
        <taxon>Eleutherozoa</taxon>
        <taxon>Echinozoa</taxon>
        <taxon>Holothuroidea</taxon>
        <taxon>Aspidochirotacea</taxon>
        <taxon>Aspidochirotida</taxon>
        <taxon>Stichopodidae</taxon>
        <taxon>Apostichopus</taxon>
    </lineage>
</organism>
<feature type="domain" description="Acyl-CoA dehydrogenase/oxidase C-terminal" evidence="7">
    <location>
        <begin position="158"/>
        <end position="208"/>
    </location>
</feature>
<evidence type="ECO:0000313" key="10">
    <source>
        <dbReference type="EMBL" id="PIK33060.1"/>
    </source>
</evidence>
<dbReference type="InterPro" id="IPR006091">
    <property type="entry name" value="Acyl-CoA_Oxase/DH_mid-dom"/>
</dbReference>
<dbReference type="InterPro" id="IPR013786">
    <property type="entry name" value="AcylCoA_DH/ox_N"/>
</dbReference>
<feature type="non-terminal residue" evidence="10">
    <location>
        <position position="1"/>
    </location>
</feature>
<dbReference type="InterPro" id="IPR009075">
    <property type="entry name" value="AcylCo_DH/oxidase_C"/>
</dbReference>
<dbReference type="FunFam" id="2.40.110.10:FF:000002">
    <property type="entry name" value="Acyl-CoA dehydrogenase fadE12"/>
    <property type="match status" value="1"/>
</dbReference>
<evidence type="ECO:0000256" key="6">
    <source>
        <dbReference type="RuleBase" id="RU362125"/>
    </source>
</evidence>
<feature type="domain" description="Acyl-CoA dehydrogenase/oxidase N-terminal" evidence="9">
    <location>
        <begin position="3"/>
        <end position="42"/>
    </location>
</feature>
<feature type="domain" description="Acyl-CoA oxidase/dehydrogenase middle" evidence="8">
    <location>
        <begin position="47"/>
        <end position="143"/>
    </location>
</feature>
<dbReference type="Pfam" id="PF00441">
    <property type="entry name" value="Acyl-CoA_dh_1"/>
    <property type="match status" value="2"/>
</dbReference>
<evidence type="ECO:0000259" key="8">
    <source>
        <dbReference type="Pfam" id="PF02770"/>
    </source>
</evidence>
<dbReference type="PANTHER" id="PTHR43884">
    <property type="entry name" value="ACYL-COA DEHYDROGENASE"/>
    <property type="match status" value="1"/>
</dbReference>
<dbReference type="SUPFAM" id="SSF56645">
    <property type="entry name" value="Acyl-CoA dehydrogenase NM domain-like"/>
    <property type="match status" value="1"/>
</dbReference>
<dbReference type="SUPFAM" id="SSF47203">
    <property type="entry name" value="Acyl-CoA dehydrogenase C-terminal domain-like"/>
    <property type="match status" value="1"/>
</dbReference>
<keyword evidence="11" id="KW-1185">Reference proteome</keyword>
<dbReference type="InterPro" id="IPR036250">
    <property type="entry name" value="AcylCo_DH-like_C"/>
</dbReference>
<keyword evidence="4 6" id="KW-0274">FAD</keyword>
<evidence type="ECO:0000259" key="9">
    <source>
        <dbReference type="Pfam" id="PF02771"/>
    </source>
</evidence>
<evidence type="ECO:0000313" key="11">
    <source>
        <dbReference type="Proteomes" id="UP000230750"/>
    </source>
</evidence>
<dbReference type="PROSITE" id="PS00072">
    <property type="entry name" value="ACYL_COA_DH_1"/>
    <property type="match status" value="1"/>
</dbReference>
<accession>A0A2G8JBE8</accession>
<sequence length="312" mass="34309">NYANNPVGFSFGAHSEIVIPYIDYYGTKEQKKKFIPPMLSGEKIGSLAMTEPSAGSDLQGISSHAKRDGKDWILNGSKVFITNGHMSDVSVVVAVTDLTAKSKAHGVSLFLVEAGMPGFQKGELLQKVGHQTTDTAELFFDDVRLPGESLLGGEEYLNKGFYCLMGQLPRERFGIAVCCTAHAEYMFELTREYLKNRKAFGKPLANLQRTPNGRRGVLDPVYASMAKSKSSSLCYKIANECVQLHGGWGYMWDYQIARAFVDARLMPIFGGSNEIMNENHRPGHRVQQIGEPANETFSSCKLTLITNGTSGC</sequence>
<dbReference type="AlphaFoldDB" id="A0A2G8JBE8"/>
<keyword evidence="5 6" id="KW-0560">Oxidoreductase</keyword>
<dbReference type="PROSITE" id="PS00073">
    <property type="entry name" value="ACYL_COA_DH_2"/>
    <property type="match status" value="1"/>
</dbReference>
<dbReference type="EMBL" id="MRZV01002768">
    <property type="protein sequence ID" value="PIK33060.1"/>
    <property type="molecule type" value="Genomic_DNA"/>
</dbReference>
<dbReference type="Gene3D" id="1.20.140.10">
    <property type="entry name" value="Butyryl-CoA Dehydrogenase, subunit A, domain 3"/>
    <property type="match status" value="2"/>
</dbReference>
<dbReference type="Pfam" id="PF02770">
    <property type="entry name" value="Acyl-CoA_dh_M"/>
    <property type="match status" value="1"/>
</dbReference>
<dbReference type="STRING" id="307972.A0A2G8JBE8"/>
<name>A0A2G8JBE8_STIJA</name>
<dbReference type="Pfam" id="PF02771">
    <property type="entry name" value="Acyl-CoA_dh_N"/>
    <property type="match status" value="1"/>
</dbReference>
<dbReference type="Gene3D" id="2.40.110.10">
    <property type="entry name" value="Butyryl-CoA Dehydrogenase, subunit A, domain 2"/>
    <property type="match status" value="1"/>
</dbReference>
<comment type="similarity">
    <text evidence="2 6">Belongs to the acyl-CoA dehydrogenase family.</text>
</comment>
<dbReference type="OrthoDB" id="10254877at2759"/>
<gene>
    <name evidence="10" type="ORF">BSL78_30127</name>
</gene>
<comment type="caution">
    <text evidence="10">The sequence shown here is derived from an EMBL/GenBank/DDBJ whole genome shotgun (WGS) entry which is preliminary data.</text>
</comment>
<comment type="cofactor">
    <cofactor evidence="1 6">
        <name>FAD</name>
        <dbReference type="ChEBI" id="CHEBI:57692"/>
    </cofactor>
</comment>
<dbReference type="Gene3D" id="1.10.540.10">
    <property type="entry name" value="Acyl-CoA dehydrogenase/oxidase, N-terminal domain"/>
    <property type="match status" value="1"/>
</dbReference>
<protein>
    <submittedName>
        <fullName evidence="10">Putative long-chain specific acyl-CoA dehydrogenase, mitochondrial isoform X2</fullName>
    </submittedName>
</protein>
<dbReference type="GO" id="GO:0050660">
    <property type="term" value="F:flavin adenine dinucleotide binding"/>
    <property type="evidence" value="ECO:0007669"/>
    <property type="project" value="InterPro"/>
</dbReference>
<proteinExistence type="inferred from homology"/>
<feature type="domain" description="Acyl-CoA dehydrogenase/oxidase C-terminal" evidence="7">
    <location>
        <begin position="216"/>
        <end position="277"/>
    </location>
</feature>
<evidence type="ECO:0000256" key="4">
    <source>
        <dbReference type="ARBA" id="ARBA00022827"/>
    </source>
</evidence>
<evidence type="ECO:0000256" key="1">
    <source>
        <dbReference type="ARBA" id="ARBA00001974"/>
    </source>
</evidence>
<keyword evidence="3 6" id="KW-0285">Flavoprotein</keyword>
<dbReference type="InterPro" id="IPR009100">
    <property type="entry name" value="AcylCoA_DH/oxidase_NM_dom_sf"/>
</dbReference>
<reference evidence="10 11" key="1">
    <citation type="journal article" date="2017" name="PLoS Biol.">
        <title>The sea cucumber genome provides insights into morphological evolution and visceral regeneration.</title>
        <authorList>
            <person name="Zhang X."/>
            <person name="Sun L."/>
            <person name="Yuan J."/>
            <person name="Sun Y."/>
            <person name="Gao Y."/>
            <person name="Zhang L."/>
            <person name="Li S."/>
            <person name="Dai H."/>
            <person name="Hamel J.F."/>
            <person name="Liu C."/>
            <person name="Yu Y."/>
            <person name="Liu S."/>
            <person name="Lin W."/>
            <person name="Guo K."/>
            <person name="Jin S."/>
            <person name="Xu P."/>
            <person name="Storey K.B."/>
            <person name="Huan P."/>
            <person name="Zhang T."/>
            <person name="Zhou Y."/>
            <person name="Zhang J."/>
            <person name="Lin C."/>
            <person name="Li X."/>
            <person name="Xing L."/>
            <person name="Huo D."/>
            <person name="Sun M."/>
            <person name="Wang L."/>
            <person name="Mercier A."/>
            <person name="Li F."/>
            <person name="Yang H."/>
            <person name="Xiang J."/>
        </authorList>
    </citation>
    <scope>NUCLEOTIDE SEQUENCE [LARGE SCALE GENOMIC DNA]</scope>
    <source>
        <strain evidence="10">Shaxun</strain>
        <tissue evidence="10">Muscle</tissue>
    </source>
</reference>
<dbReference type="InterPro" id="IPR006089">
    <property type="entry name" value="Acyl-CoA_DH_CS"/>
</dbReference>
<evidence type="ECO:0000259" key="7">
    <source>
        <dbReference type="Pfam" id="PF00441"/>
    </source>
</evidence>
<dbReference type="InterPro" id="IPR046373">
    <property type="entry name" value="Acyl-CoA_Oxase/DH_mid-dom_sf"/>
</dbReference>